<comment type="caution">
    <text evidence="2">The sequence shown here is derived from an EMBL/GenBank/DDBJ whole genome shotgun (WGS) entry which is preliminary data.</text>
</comment>
<accession>A0A9P9HYG7</accession>
<gene>
    <name evidence="2" type="ORF">BKA55DRAFT_559351</name>
</gene>
<evidence type="ECO:0008006" key="4">
    <source>
        <dbReference type="Google" id="ProtNLM"/>
    </source>
</evidence>
<protein>
    <recommendedName>
        <fullName evidence="4">Secreted protein</fullName>
    </recommendedName>
</protein>
<dbReference type="Proteomes" id="UP000720189">
    <property type="component" value="Unassembled WGS sequence"/>
</dbReference>
<proteinExistence type="predicted"/>
<evidence type="ECO:0000313" key="3">
    <source>
        <dbReference type="Proteomes" id="UP000720189"/>
    </source>
</evidence>
<feature type="signal peptide" evidence="1">
    <location>
        <begin position="1"/>
        <end position="18"/>
    </location>
</feature>
<keyword evidence="3" id="KW-1185">Reference proteome</keyword>
<keyword evidence="1" id="KW-0732">Signal</keyword>
<sequence>MFALWLWFRSDLISYCCCSICWFDTSARVYNGEGSRKLHDYPSPVTQNADQGKGPNTQRHCMSLPRICRIKTKACETTKTFPWGPDTLPERVQIERFTPLMILASKLLLASRLTCAFL</sequence>
<dbReference type="RefSeq" id="XP_046054416.1">
    <property type="nucleotide sequence ID" value="XM_046191967.1"/>
</dbReference>
<evidence type="ECO:0000256" key="1">
    <source>
        <dbReference type="SAM" id="SignalP"/>
    </source>
</evidence>
<reference evidence="2" key="1">
    <citation type="journal article" date="2021" name="Nat. Commun.">
        <title>Genetic determinants of endophytism in the Arabidopsis root mycobiome.</title>
        <authorList>
            <person name="Mesny F."/>
            <person name="Miyauchi S."/>
            <person name="Thiergart T."/>
            <person name="Pickel B."/>
            <person name="Atanasova L."/>
            <person name="Karlsson M."/>
            <person name="Huettel B."/>
            <person name="Barry K.W."/>
            <person name="Haridas S."/>
            <person name="Chen C."/>
            <person name="Bauer D."/>
            <person name="Andreopoulos W."/>
            <person name="Pangilinan J."/>
            <person name="LaButti K."/>
            <person name="Riley R."/>
            <person name="Lipzen A."/>
            <person name="Clum A."/>
            <person name="Drula E."/>
            <person name="Henrissat B."/>
            <person name="Kohler A."/>
            <person name="Grigoriev I.V."/>
            <person name="Martin F.M."/>
            <person name="Hacquard S."/>
        </authorList>
    </citation>
    <scope>NUCLEOTIDE SEQUENCE</scope>
    <source>
        <strain evidence="2">MPI-CAGE-AT-0023</strain>
    </source>
</reference>
<evidence type="ECO:0000313" key="2">
    <source>
        <dbReference type="EMBL" id="KAH7265681.1"/>
    </source>
</evidence>
<dbReference type="EMBL" id="JAGMUX010000003">
    <property type="protein sequence ID" value="KAH7265681.1"/>
    <property type="molecule type" value="Genomic_DNA"/>
</dbReference>
<dbReference type="GeneID" id="70221921"/>
<dbReference type="AlphaFoldDB" id="A0A9P9HYG7"/>
<name>A0A9P9HYG7_FUSRE</name>
<organism evidence="2 3">
    <name type="scientific">Fusarium redolens</name>
    <dbReference type="NCBI Taxonomy" id="48865"/>
    <lineage>
        <taxon>Eukaryota</taxon>
        <taxon>Fungi</taxon>
        <taxon>Dikarya</taxon>
        <taxon>Ascomycota</taxon>
        <taxon>Pezizomycotina</taxon>
        <taxon>Sordariomycetes</taxon>
        <taxon>Hypocreomycetidae</taxon>
        <taxon>Hypocreales</taxon>
        <taxon>Nectriaceae</taxon>
        <taxon>Fusarium</taxon>
        <taxon>Fusarium redolens species complex</taxon>
    </lineage>
</organism>
<feature type="chain" id="PRO_5040414189" description="Secreted protein" evidence="1">
    <location>
        <begin position="19"/>
        <end position="118"/>
    </location>
</feature>